<reference evidence="1" key="2">
    <citation type="submission" date="2013-05" db="EMBL/GenBank/DDBJ databases">
        <authorList>
            <person name="Carter J.-M."/>
            <person name="Baker S.C."/>
            <person name="Pink R."/>
            <person name="Carter D.R.F."/>
            <person name="Collins A."/>
            <person name="Tomlin J."/>
            <person name="Gibbs M."/>
            <person name="Breuker C.J."/>
        </authorList>
    </citation>
    <scope>NUCLEOTIDE SEQUENCE</scope>
    <source>
        <tissue evidence="1">Ovary</tissue>
    </source>
</reference>
<name>S4PTM3_9NEOP</name>
<reference evidence="1" key="1">
    <citation type="journal article" date="2013" name="BMC Genomics">
        <title>Unscrambling butterfly oogenesis.</title>
        <authorList>
            <person name="Carter J.M."/>
            <person name="Baker S.C."/>
            <person name="Pink R."/>
            <person name="Carter D.R."/>
            <person name="Collins A."/>
            <person name="Tomlin J."/>
            <person name="Gibbs M."/>
            <person name="Breuker C.J."/>
        </authorList>
    </citation>
    <scope>NUCLEOTIDE SEQUENCE</scope>
    <source>
        <tissue evidence="1">Ovary</tissue>
    </source>
</reference>
<evidence type="ECO:0000313" key="1">
    <source>
        <dbReference type="EMBL" id="JAA80772.1"/>
    </source>
</evidence>
<dbReference type="EMBL" id="GAIX01011788">
    <property type="protein sequence ID" value="JAA80772.1"/>
    <property type="molecule type" value="Transcribed_RNA"/>
</dbReference>
<proteinExistence type="predicted"/>
<protein>
    <submittedName>
        <fullName evidence="1">Uncharacterized protein</fullName>
    </submittedName>
</protein>
<feature type="non-terminal residue" evidence="1">
    <location>
        <position position="122"/>
    </location>
</feature>
<sequence length="122" mass="13485">MNNDISIISQSSIDDKADPFDKEKQTIDALLSQWTEEEVPESELVYTKPQELPCFNSTVIEATSQIFQPVTAVPVMDGFKPLDSETVIVELGATNANLASKEQQNIPENGLNMQRNVIDLSS</sequence>
<organism evidence="1">
    <name type="scientific">Pararge aegeria</name>
    <name type="common">speckled wood butterfly</name>
    <dbReference type="NCBI Taxonomy" id="116150"/>
    <lineage>
        <taxon>Eukaryota</taxon>
        <taxon>Metazoa</taxon>
        <taxon>Ecdysozoa</taxon>
        <taxon>Arthropoda</taxon>
        <taxon>Hexapoda</taxon>
        <taxon>Insecta</taxon>
        <taxon>Pterygota</taxon>
        <taxon>Neoptera</taxon>
        <taxon>Endopterygota</taxon>
        <taxon>Lepidoptera</taxon>
        <taxon>Glossata</taxon>
        <taxon>Ditrysia</taxon>
        <taxon>Papilionoidea</taxon>
        <taxon>Nymphalidae</taxon>
        <taxon>Satyrinae</taxon>
        <taxon>Satyrini</taxon>
        <taxon>Parargina</taxon>
        <taxon>Pararge</taxon>
    </lineage>
</organism>
<dbReference type="AlphaFoldDB" id="S4PTM3"/>
<accession>S4PTM3</accession>